<dbReference type="PANTHER" id="PTHR47331">
    <property type="entry name" value="PHD-TYPE DOMAIN-CONTAINING PROTEIN"/>
    <property type="match status" value="1"/>
</dbReference>
<dbReference type="Proteomes" id="UP000078542">
    <property type="component" value="Unassembled WGS sequence"/>
</dbReference>
<keyword evidence="4" id="KW-1185">Reference proteome</keyword>
<dbReference type="InterPro" id="IPR001878">
    <property type="entry name" value="Znf_CCHC"/>
</dbReference>
<dbReference type="PROSITE" id="PS50158">
    <property type="entry name" value="ZF_CCHC"/>
    <property type="match status" value="1"/>
</dbReference>
<dbReference type="InterPro" id="IPR005312">
    <property type="entry name" value="DUF1759"/>
</dbReference>
<name>A0A151IM17_9HYME</name>
<dbReference type="EMBL" id="KQ977081">
    <property type="protein sequence ID" value="KYN05932.1"/>
    <property type="molecule type" value="Genomic_DNA"/>
</dbReference>
<dbReference type="STRING" id="456900.A0A151IM17"/>
<gene>
    <name evidence="3" type="ORF">ALC62_03134</name>
</gene>
<dbReference type="AlphaFoldDB" id="A0A151IM17"/>
<organism evidence="3 4">
    <name type="scientific">Cyphomyrmex costatus</name>
    <dbReference type="NCBI Taxonomy" id="456900"/>
    <lineage>
        <taxon>Eukaryota</taxon>
        <taxon>Metazoa</taxon>
        <taxon>Ecdysozoa</taxon>
        <taxon>Arthropoda</taxon>
        <taxon>Hexapoda</taxon>
        <taxon>Insecta</taxon>
        <taxon>Pterygota</taxon>
        <taxon>Neoptera</taxon>
        <taxon>Endopterygota</taxon>
        <taxon>Hymenoptera</taxon>
        <taxon>Apocrita</taxon>
        <taxon>Aculeata</taxon>
        <taxon>Formicoidea</taxon>
        <taxon>Formicidae</taxon>
        <taxon>Myrmicinae</taxon>
        <taxon>Cyphomyrmex</taxon>
    </lineage>
</organism>
<keyword evidence="1" id="KW-0862">Zinc</keyword>
<evidence type="ECO:0000259" key="2">
    <source>
        <dbReference type="PROSITE" id="PS50158"/>
    </source>
</evidence>
<evidence type="ECO:0000313" key="3">
    <source>
        <dbReference type="EMBL" id="KYN05932.1"/>
    </source>
</evidence>
<dbReference type="Gene3D" id="2.40.70.10">
    <property type="entry name" value="Acid Proteases"/>
    <property type="match status" value="1"/>
</dbReference>
<dbReference type="SMART" id="SM00343">
    <property type="entry name" value="ZnF_C2HC"/>
    <property type="match status" value="1"/>
</dbReference>
<sequence length="702" mass="81414">MAEYKRLRIKRGQFKSQLTRFSNFLECREADDYEISDRLERLKEVWDKFHNLQYAIKEVRKQGLSEEKDQDQLERIEREENDEDTEFEDNYFKLVSIAKRRLAQVNPVNESATVAAAGRTLTVKSSVKLPTITLPTFNGQYSQWMQFKDSFLSLIDRDTTLSAVQKLQYLRGTLKDEALQFIEGLETTAENYRTAWELLNNHYENRRLIINKHLKELFETMPIVKCNKQSIRQFVNHVRSHIKALATLKLPVDKWDAVLVFVAANKLDYHTHKEWETHITTKGQDELPKIDELLEFLTGRYHMLEMIEKEKSGAEARKHNEKKQDKSLSLASTSNNECDYCKGHHRIFNCEKLLKLQVPSRINEIKQLKLCLNCLRKGHWSKECKSSGCKVCQGKHNSLLHIENQKENKSPDEVNKDNPSNIVSTYCAKNSQHVLLSTAQVYIFDTNRRRHLCRALLDPGSQSNLITKALADKLHLTSKSVNVPVSGINQTKTYVRQSVIIEVQAKYNKTRFKLNCLVLPRITEQIPQMPIDISTLQIPNHLKLADENFHNPGAIDLLNGAGMFWQIIKDEHLKLLPGQPRIQNTSLGWILGGNVLESSSDHNMMCNLLTNDELSRQLEKFWQSEEIIEQRHYSPEEQKCEEHFKATMQRNLEGRFVVGLPQREDIKLADSYNTALKRLYFGKQICTTTRIEVGICSIYGKI</sequence>
<dbReference type="Pfam" id="PF03564">
    <property type="entry name" value="DUF1759"/>
    <property type="match status" value="1"/>
</dbReference>
<dbReference type="PANTHER" id="PTHR47331:SF5">
    <property type="entry name" value="RIBONUCLEASE H"/>
    <property type="match status" value="1"/>
</dbReference>
<evidence type="ECO:0000256" key="1">
    <source>
        <dbReference type="PROSITE-ProRule" id="PRU00047"/>
    </source>
</evidence>
<reference evidence="3 4" key="1">
    <citation type="submission" date="2016-03" db="EMBL/GenBank/DDBJ databases">
        <title>Cyphomyrmex costatus WGS genome.</title>
        <authorList>
            <person name="Nygaard S."/>
            <person name="Hu H."/>
            <person name="Boomsma J."/>
            <person name="Zhang G."/>
        </authorList>
    </citation>
    <scope>NUCLEOTIDE SEQUENCE [LARGE SCALE GENOMIC DNA]</scope>
    <source>
        <strain evidence="3">MS0001</strain>
        <tissue evidence="3">Whole body</tissue>
    </source>
</reference>
<evidence type="ECO:0000313" key="4">
    <source>
        <dbReference type="Proteomes" id="UP000078542"/>
    </source>
</evidence>
<protein>
    <recommendedName>
        <fullName evidence="2">CCHC-type domain-containing protein</fullName>
    </recommendedName>
</protein>
<keyword evidence="1" id="KW-0479">Metal-binding</keyword>
<proteinExistence type="predicted"/>
<keyword evidence="1" id="KW-0863">Zinc-finger</keyword>
<dbReference type="GO" id="GO:0008270">
    <property type="term" value="F:zinc ion binding"/>
    <property type="evidence" value="ECO:0007669"/>
    <property type="project" value="UniProtKB-KW"/>
</dbReference>
<feature type="domain" description="CCHC-type" evidence="2">
    <location>
        <begin position="371"/>
        <end position="386"/>
    </location>
</feature>
<accession>A0A151IM17</accession>
<dbReference type="CDD" id="cd00303">
    <property type="entry name" value="retropepsin_like"/>
    <property type="match status" value="1"/>
</dbReference>
<dbReference type="InterPro" id="IPR021109">
    <property type="entry name" value="Peptidase_aspartic_dom_sf"/>
</dbReference>
<dbReference type="GO" id="GO:0003676">
    <property type="term" value="F:nucleic acid binding"/>
    <property type="evidence" value="ECO:0007669"/>
    <property type="project" value="InterPro"/>
</dbReference>